<dbReference type="GO" id="GO:0006412">
    <property type="term" value="P:translation"/>
    <property type="evidence" value="ECO:0007669"/>
    <property type="project" value="InterPro"/>
</dbReference>
<dbReference type="AlphaFoldDB" id="A0A5C1H7J2"/>
<comment type="similarity">
    <text evidence="1">Belongs to the universal ribosomal protein uS19 family.</text>
</comment>
<dbReference type="InterPro" id="IPR023575">
    <property type="entry name" value="Ribosomal_uS19_SF"/>
</dbReference>
<evidence type="ECO:0000256" key="3">
    <source>
        <dbReference type="ARBA" id="ARBA00023274"/>
    </source>
</evidence>
<gene>
    <name evidence="4" type="primary">rps19</name>
</gene>
<dbReference type="SUPFAM" id="SSF54570">
    <property type="entry name" value="Ribosomal protein S19"/>
    <property type="match status" value="1"/>
</dbReference>
<dbReference type="PIRSF" id="PIRSF002144">
    <property type="entry name" value="Ribosomal_S19"/>
    <property type="match status" value="1"/>
</dbReference>
<dbReference type="InterPro" id="IPR002222">
    <property type="entry name" value="Ribosomal_uS19"/>
</dbReference>
<accession>A0A5C1H7J2</accession>
<protein>
    <submittedName>
        <fullName evidence="4">30S ribosomal protein S19</fullName>
    </submittedName>
</protein>
<reference evidence="4" key="1">
    <citation type="journal article" date="2019" name="Genome Biol. Evol.">
        <title>Nephromyces represents a diverse and novel lineage of the Apicomplexa that has retained apicoplasts.</title>
        <authorList>
            <person name="Munoz-Gomez S.A."/>
            <person name="Durnin K."/>
            <person name="Eme L."/>
            <person name="Paight C."/>
            <person name="Lane C.E."/>
            <person name="Saffo M.B."/>
            <person name="Slamovits C.H."/>
        </authorList>
    </citation>
    <scope>NUCLEOTIDE SEQUENCE</scope>
    <source>
        <strain evidence="4">439</strain>
    </source>
</reference>
<dbReference type="GO" id="GO:1990904">
    <property type="term" value="C:ribonucleoprotein complex"/>
    <property type="evidence" value="ECO:0007669"/>
    <property type="project" value="UniProtKB-KW"/>
</dbReference>
<name>A0A5C1H7J2_9APIC</name>
<proteinExistence type="inferred from homology"/>
<keyword evidence="2 4" id="KW-0689">Ribosomal protein</keyword>
<evidence type="ECO:0000256" key="1">
    <source>
        <dbReference type="ARBA" id="ARBA00007345"/>
    </source>
</evidence>
<dbReference type="GO" id="GO:0005840">
    <property type="term" value="C:ribosome"/>
    <property type="evidence" value="ECO:0007669"/>
    <property type="project" value="UniProtKB-KW"/>
</dbReference>
<dbReference type="EMBL" id="MK573199">
    <property type="protein sequence ID" value="QEM01574.1"/>
    <property type="molecule type" value="Genomic_DNA"/>
</dbReference>
<sequence>MIKTLKKCPFISKDILRKIKQKQNTKQSNIYLKNKSLFLFMIFKNYSFYIYNGKNYIYLNWNYKKLGYKIGNFIKTK</sequence>
<dbReference type="Gene3D" id="3.30.860.10">
    <property type="entry name" value="30s Ribosomal Protein S19, Chain A"/>
    <property type="match status" value="1"/>
</dbReference>
<evidence type="ECO:0000313" key="4">
    <source>
        <dbReference type="EMBL" id="QEM01574.1"/>
    </source>
</evidence>
<keyword evidence="3" id="KW-0687">Ribonucleoprotein</keyword>
<dbReference type="GO" id="GO:0003735">
    <property type="term" value="F:structural constituent of ribosome"/>
    <property type="evidence" value="ECO:0007669"/>
    <property type="project" value="InterPro"/>
</dbReference>
<evidence type="ECO:0000256" key="2">
    <source>
        <dbReference type="ARBA" id="ARBA00022980"/>
    </source>
</evidence>
<dbReference type="Pfam" id="PF00203">
    <property type="entry name" value="Ribosomal_S19"/>
    <property type="match status" value="1"/>
</dbReference>
<organism evidence="4">
    <name type="scientific">Nephromyces sp. ex Molgula occidentalis</name>
    <dbReference type="NCBI Taxonomy" id="2544991"/>
    <lineage>
        <taxon>Eukaryota</taxon>
        <taxon>Sar</taxon>
        <taxon>Alveolata</taxon>
        <taxon>Apicomplexa</taxon>
        <taxon>Aconoidasida</taxon>
        <taxon>Nephromycida</taxon>
        <taxon>Nephromyces</taxon>
    </lineage>
</organism>